<keyword evidence="3" id="KW-1185">Reference proteome</keyword>
<dbReference type="PANTHER" id="PTHR35802:SF1">
    <property type="entry name" value="PROTEASE SYNTHASE AND SPORULATION PROTEIN PAI 2"/>
    <property type="match status" value="1"/>
</dbReference>
<dbReference type="SUPFAM" id="SSF50475">
    <property type="entry name" value="FMN-binding split barrel"/>
    <property type="match status" value="1"/>
</dbReference>
<keyword evidence="1" id="KW-0175">Coiled coil</keyword>
<dbReference type="InterPro" id="IPR012349">
    <property type="entry name" value="Split_barrel_FMN-bd"/>
</dbReference>
<sequence>MYIPKYFKIDDEEIIYDFIEKYSFATVFSQHNGEPYATHLPLILNKDEPALYGHFARPNEQWKDVGNQQVLVVFQGPHCYISPSWYETAKAVPTWNYVSIHVYGKMEIIEDRKAILDSLNDMVNKYESPDSPYNLHELEPGFIEGMSKGIVAFKINITKIEAKAKLSQNHPVERQELVIKQLENSSNQDNKQIASLMKKNLLK</sequence>
<dbReference type="PANTHER" id="PTHR35802">
    <property type="entry name" value="PROTEASE SYNTHASE AND SPORULATION PROTEIN PAI 2"/>
    <property type="match status" value="1"/>
</dbReference>
<dbReference type="PIRSF" id="PIRSF010372">
    <property type="entry name" value="PaiB"/>
    <property type="match status" value="1"/>
</dbReference>
<evidence type="ECO:0000256" key="1">
    <source>
        <dbReference type="SAM" id="Coils"/>
    </source>
</evidence>
<dbReference type="InterPro" id="IPR007396">
    <property type="entry name" value="TR_PAI2-type"/>
</dbReference>
<reference evidence="2 3" key="1">
    <citation type="submission" date="2024-11" db="EMBL/GenBank/DDBJ databases">
        <authorList>
            <person name="Lucas J.A."/>
        </authorList>
    </citation>
    <scope>NUCLEOTIDE SEQUENCE [LARGE SCALE GENOMIC DNA]</scope>
    <source>
        <strain evidence="2 3">Z 5.4</strain>
    </source>
</reference>
<comment type="caution">
    <text evidence="2">The sequence shown here is derived from an EMBL/GenBank/DDBJ whole genome shotgun (WGS) entry which is preliminary data.</text>
</comment>
<name>A0ABW8RBR8_9BACI</name>
<dbReference type="RefSeq" id="WP_406579592.1">
    <property type="nucleotide sequence ID" value="NZ_JBJHQH010000003.1"/>
</dbReference>
<proteinExistence type="predicted"/>
<dbReference type="Pfam" id="PF04299">
    <property type="entry name" value="FMN_bind_2"/>
    <property type="match status" value="1"/>
</dbReference>
<gene>
    <name evidence="2" type="ORF">ACJEBI_05345</name>
</gene>
<dbReference type="Proteomes" id="UP001623041">
    <property type="component" value="Unassembled WGS sequence"/>
</dbReference>
<accession>A0ABW8RBR8</accession>
<feature type="coiled-coil region" evidence="1">
    <location>
        <begin position="172"/>
        <end position="199"/>
    </location>
</feature>
<dbReference type="EMBL" id="JBJHQH010000003">
    <property type="protein sequence ID" value="MFK9090905.1"/>
    <property type="molecule type" value="Genomic_DNA"/>
</dbReference>
<evidence type="ECO:0000313" key="2">
    <source>
        <dbReference type="EMBL" id="MFK9090905.1"/>
    </source>
</evidence>
<evidence type="ECO:0000313" key="3">
    <source>
        <dbReference type="Proteomes" id="UP001623041"/>
    </source>
</evidence>
<dbReference type="Gene3D" id="2.30.110.10">
    <property type="entry name" value="Electron Transport, Fmn-binding Protein, Chain A"/>
    <property type="match status" value="1"/>
</dbReference>
<protein>
    <submittedName>
        <fullName evidence="2">FMN-binding negative transcriptional regulator</fullName>
    </submittedName>
</protein>
<organism evidence="2 3">
    <name type="scientific">Bacillus salipaludis</name>
    <dbReference type="NCBI Taxonomy" id="2547811"/>
    <lineage>
        <taxon>Bacteria</taxon>
        <taxon>Bacillati</taxon>
        <taxon>Bacillota</taxon>
        <taxon>Bacilli</taxon>
        <taxon>Bacillales</taxon>
        <taxon>Bacillaceae</taxon>
        <taxon>Bacillus</taxon>
    </lineage>
</organism>